<evidence type="ECO:0000256" key="1">
    <source>
        <dbReference type="ARBA" id="ARBA00004141"/>
    </source>
</evidence>
<evidence type="ECO:0000313" key="8">
    <source>
        <dbReference type="Proteomes" id="UP000002026"/>
    </source>
</evidence>
<organism evidence="7 8">
    <name type="scientific">Slackia heliotrinireducens (strain ATCC 29202 / DSM 20476 / NCTC 11029 / RHS 1)</name>
    <name type="common">Peptococcus heliotrinreducens</name>
    <dbReference type="NCBI Taxonomy" id="471855"/>
    <lineage>
        <taxon>Bacteria</taxon>
        <taxon>Bacillati</taxon>
        <taxon>Actinomycetota</taxon>
        <taxon>Coriobacteriia</taxon>
        <taxon>Eggerthellales</taxon>
        <taxon>Eggerthellaceae</taxon>
        <taxon>Slackia</taxon>
    </lineage>
</organism>
<sequence length="447" mass="47339">MDNTKHAPAKKRDGFRSRWGFILACIGSAVGMGNIWLFPTRISAYGGATFLIPYLIFVVLIASTGVIGEMCFGRATRQGPVGAFGQATLERFGTRSYGMAAGLFPVANSLAMAIGYSVIVGWICKYTFDAFAGIYAGMSGADAFGAAFGEVAAGNALWQTVGMVACIAILVFGIGGGIEKANKVMMPLFFLLFVGLAVYVATLPGAMEGYKYIFLLKPEGLTDPMVWVYALGQAFFSLSIAGCGTLIYGSYLGEDVDVPGSAAMVALFDTLAALLASLVIIPVMAVAGQQLESGGPGLLFIYLPTLFAEMPGGRIFMIVFFVAVLFGGLSSLINLFEAPIASLQEFFGMSRRVSCLVIGLVGLVVGLLIQLIVAQWMDVCSVYFCPIGAFLAAVMFFWVMGRERVEDEVNKGRTAPVGAWFFPLAKYVFCGVTIVVLVAGVVFGGIG</sequence>
<evidence type="ECO:0000256" key="2">
    <source>
        <dbReference type="ARBA" id="ARBA00022448"/>
    </source>
</evidence>
<dbReference type="STRING" id="471855.Shel_16470"/>
<name>C7N6Y1_SLAHD</name>
<dbReference type="CDD" id="cd10336">
    <property type="entry name" value="SLC6sbd_Tyt1-Like"/>
    <property type="match status" value="1"/>
</dbReference>
<proteinExistence type="predicted"/>
<keyword evidence="5 6" id="KW-0472">Membrane</keyword>
<dbReference type="Pfam" id="PF00209">
    <property type="entry name" value="SNF"/>
    <property type="match status" value="2"/>
</dbReference>
<feature type="transmembrane region" description="Helical" evidence="6">
    <location>
        <begin position="263"/>
        <end position="285"/>
    </location>
</feature>
<accession>C7N6Y1</accession>
<keyword evidence="8" id="KW-1185">Reference proteome</keyword>
<evidence type="ECO:0000256" key="4">
    <source>
        <dbReference type="ARBA" id="ARBA00022989"/>
    </source>
</evidence>
<dbReference type="PANTHER" id="PTHR42948:SF1">
    <property type="entry name" value="TRANSPORTER"/>
    <property type="match status" value="1"/>
</dbReference>
<dbReference type="RefSeq" id="WP_012798768.1">
    <property type="nucleotide sequence ID" value="NC_013165.1"/>
</dbReference>
<keyword evidence="2" id="KW-0813">Transport</keyword>
<feature type="transmembrane region" description="Helical" evidence="6">
    <location>
        <begin position="101"/>
        <end position="123"/>
    </location>
</feature>
<evidence type="ECO:0000256" key="3">
    <source>
        <dbReference type="ARBA" id="ARBA00022692"/>
    </source>
</evidence>
<dbReference type="PROSITE" id="PS50267">
    <property type="entry name" value="NA_NEUROTRAN_SYMP_3"/>
    <property type="match status" value="1"/>
</dbReference>
<feature type="transmembrane region" description="Helical" evidence="6">
    <location>
        <begin position="188"/>
        <end position="207"/>
    </location>
</feature>
<feature type="transmembrane region" description="Helical" evidence="6">
    <location>
        <begin position="227"/>
        <end position="251"/>
    </location>
</feature>
<dbReference type="AlphaFoldDB" id="C7N6Y1"/>
<dbReference type="NCBIfam" id="NF037979">
    <property type="entry name" value="Na_transp"/>
    <property type="match status" value="1"/>
</dbReference>
<dbReference type="InterPro" id="IPR037272">
    <property type="entry name" value="SNS_sf"/>
</dbReference>
<feature type="transmembrane region" description="Helical" evidence="6">
    <location>
        <begin position="44"/>
        <end position="67"/>
    </location>
</feature>
<dbReference type="SUPFAM" id="SSF161070">
    <property type="entry name" value="SNF-like"/>
    <property type="match status" value="1"/>
</dbReference>
<reference evidence="7 8" key="1">
    <citation type="journal article" date="2009" name="Stand. Genomic Sci.">
        <title>Complete genome sequence of Slackia heliotrinireducens type strain (RHS 1).</title>
        <authorList>
            <person name="Pukall R."/>
            <person name="Lapidus A."/>
            <person name="Nolan M."/>
            <person name="Copeland A."/>
            <person name="Glavina Del Rio T."/>
            <person name="Lucas S."/>
            <person name="Chen F."/>
            <person name="Tice H."/>
            <person name="Cheng J.F."/>
            <person name="Chertkov O."/>
            <person name="Bruce D."/>
            <person name="Goodwin L."/>
            <person name="Kuske C."/>
            <person name="Brettin T."/>
            <person name="Detter J.C."/>
            <person name="Han C."/>
            <person name="Pitluck S."/>
            <person name="Pati A."/>
            <person name="Mavrommatis K."/>
            <person name="Ivanova N."/>
            <person name="Ovchinnikova G."/>
            <person name="Chen A."/>
            <person name="Palaniappan K."/>
            <person name="Schneider S."/>
            <person name="Rohde M."/>
            <person name="Chain P."/>
            <person name="D'haeseleer P."/>
            <person name="Goker M."/>
            <person name="Bristow J."/>
            <person name="Eisen J.A."/>
            <person name="Markowitz V."/>
            <person name="Kyrpides N.C."/>
            <person name="Klenk H.P."/>
            <person name="Hugenholtz P."/>
        </authorList>
    </citation>
    <scope>NUCLEOTIDE SEQUENCE [LARGE SCALE GENOMIC DNA]</scope>
    <source>
        <strain evidence="8">ATCC 29202 / DSM 20476 / NCTC 11029 / RHS 1</strain>
    </source>
</reference>
<dbReference type="Proteomes" id="UP000002026">
    <property type="component" value="Chromosome"/>
</dbReference>
<dbReference type="eggNOG" id="COG0733">
    <property type="taxonomic scope" value="Bacteria"/>
</dbReference>
<comment type="subcellular location">
    <subcellularLocation>
        <location evidence="1">Membrane</location>
        <topology evidence="1">Multi-pass membrane protein</topology>
    </subcellularLocation>
</comment>
<dbReference type="PANTHER" id="PTHR42948">
    <property type="entry name" value="TRANSPORTER"/>
    <property type="match status" value="1"/>
</dbReference>
<dbReference type="GO" id="GO:0016020">
    <property type="term" value="C:membrane"/>
    <property type="evidence" value="ECO:0007669"/>
    <property type="project" value="UniProtKB-SubCell"/>
</dbReference>
<keyword evidence="4 6" id="KW-1133">Transmembrane helix</keyword>
<evidence type="ECO:0000256" key="5">
    <source>
        <dbReference type="ARBA" id="ARBA00023136"/>
    </source>
</evidence>
<dbReference type="InterPro" id="IPR047218">
    <property type="entry name" value="YocR/YhdH-like"/>
</dbReference>
<dbReference type="InterPro" id="IPR000175">
    <property type="entry name" value="Na/ntran_symport"/>
</dbReference>
<feature type="transmembrane region" description="Helical" evidence="6">
    <location>
        <begin position="315"/>
        <end position="336"/>
    </location>
</feature>
<gene>
    <name evidence="7" type="ordered locus">Shel_16470</name>
</gene>
<evidence type="ECO:0000256" key="6">
    <source>
        <dbReference type="SAM" id="Phobius"/>
    </source>
</evidence>
<feature type="transmembrane region" description="Helical" evidence="6">
    <location>
        <begin position="20"/>
        <end position="38"/>
    </location>
</feature>
<keyword evidence="3 6" id="KW-0812">Transmembrane</keyword>
<feature type="transmembrane region" description="Helical" evidence="6">
    <location>
        <begin position="356"/>
        <end position="374"/>
    </location>
</feature>
<dbReference type="EMBL" id="CP001684">
    <property type="protein sequence ID" value="ACV22666.1"/>
    <property type="molecule type" value="Genomic_DNA"/>
</dbReference>
<feature type="transmembrane region" description="Helical" evidence="6">
    <location>
        <begin position="420"/>
        <end position="446"/>
    </location>
</feature>
<evidence type="ECO:0000313" key="7">
    <source>
        <dbReference type="EMBL" id="ACV22666.1"/>
    </source>
</evidence>
<feature type="transmembrane region" description="Helical" evidence="6">
    <location>
        <begin position="381"/>
        <end position="400"/>
    </location>
</feature>
<dbReference type="PRINTS" id="PR00176">
    <property type="entry name" value="NANEUSMPORT"/>
</dbReference>
<dbReference type="KEGG" id="shi:Shel_16470"/>
<protein>
    <submittedName>
        <fullName evidence="7">SNF family Na+-dependent transporter</fullName>
    </submittedName>
</protein>
<dbReference type="HOGENOM" id="CLU_006855_3_0_11"/>
<feature type="transmembrane region" description="Helical" evidence="6">
    <location>
        <begin position="156"/>
        <end position="176"/>
    </location>
</feature>